<accession>A0ABN1L429</accession>
<feature type="transmembrane region" description="Helical" evidence="1">
    <location>
        <begin position="37"/>
        <end position="55"/>
    </location>
</feature>
<evidence type="ECO:0000313" key="2">
    <source>
        <dbReference type="EMBL" id="GAA0812902.1"/>
    </source>
</evidence>
<dbReference type="EMBL" id="BAAAFA010000002">
    <property type="protein sequence ID" value="GAA0812902.1"/>
    <property type="molecule type" value="Genomic_DNA"/>
</dbReference>
<protein>
    <submittedName>
        <fullName evidence="2">Uncharacterized protein</fullName>
    </submittedName>
</protein>
<comment type="caution">
    <text evidence="2">The sequence shown here is derived from an EMBL/GenBank/DDBJ whole genome shotgun (WGS) entry which is preliminary data.</text>
</comment>
<sequence length="131" mass="15088">MNDIIQLQKIREETRGFVPENLGFFLKKFIYNSNAKSRINSLFILLVSVIVLLLITKTDPGVVLSFLSSDTYLKIISWGSFSILLGFYLLYASFSFINLFFLKPIVFINANDNFAINYLINELSKHSFLDE</sequence>
<feature type="transmembrane region" description="Helical" evidence="1">
    <location>
        <begin position="75"/>
        <end position="101"/>
    </location>
</feature>
<keyword evidence="1" id="KW-0812">Transmembrane</keyword>
<evidence type="ECO:0000256" key="1">
    <source>
        <dbReference type="SAM" id="Phobius"/>
    </source>
</evidence>
<name>A0ABN1L429_9GAMM</name>
<organism evidence="2 3">
    <name type="scientific">Colwellia asteriadis</name>
    <dbReference type="NCBI Taxonomy" id="517723"/>
    <lineage>
        <taxon>Bacteria</taxon>
        <taxon>Pseudomonadati</taxon>
        <taxon>Pseudomonadota</taxon>
        <taxon>Gammaproteobacteria</taxon>
        <taxon>Alteromonadales</taxon>
        <taxon>Colwelliaceae</taxon>
        <taxon>Colwellia</taxon>
    </lineage>
</organism>
<reference evidence="2 3" key="1">
    <citation type="journal article" date="2019" name="Int. J. Syst. Evol. Microbiol.">
        <title>The Global Catalogue of Microorganisms (GCM) 10K type strain sequencing project: providing services to taxonomists for standard genome sequencing and annotation.</title>
        <authorList>
            <consortium name="The Broad Institute Genomics Platform"/>
            <consortium name="The Broad Institute Genome Sequencing Center for Infectious Disease"/>
            <person name="Wu L."/>
            <person name="Ma J."/>
        </authorList>
    </citation>
    <scope>NUCLEOTIDE SEQUENCE [LARGE SCALE GENOMIC DNA]</scope>
    <source>
        <strain evidence="2 3">JCM 15608</strain>
    </source>
</reference>
<gene>
    <name evidence="2" type="ORF">GCM10009111_07480</name>
</gene>
<keyword evidence="3" id="KW-1185">Reference proteome</keyword>
<keyword evidence="1" id="KW-0472">Membrane</keyword>
<evidence type="ECO:0000313" key="3">
    <source>
        <dbReference type="Proteomes" id="UP001500021"/>
    </source>
</evidence>
<keyword evidence="1" id="KW-1133">Transmembrane helix</keyword>
<proteinExistence type="predicted"/>
<dbReference type="Proteomes" id="UP001500021">
    <property type="component" value="Unassembled WGS sequence"/>
</dbReference>